<dbReference type="Gene3D" id="3.40.50.1820">
    <property type="entry name" value="alpha/beta hydrolase"/>
    <property type="match status" value="1"/>
</dbReference>
<dbReference type="InterPro" id="IPR029058">
    <property type="entry name" value="AB_hydrolase_fold"/>
</dbReference>
<reference evidence="2 3" key="1">
    <citation type="journal article" date="2023" name="Plants (Basel)">
        <title>Bridging the Gap: Combining Genomics and Transcriptomics Approaches to Understand Stylosanthes scabra, an Orphan Legume from the Brazilian Caatinga.</title>
        <authorList>
            <person name="Ferreira-Neto J.R.C."/>
            <person name="da Silva M.D."/>
            <person name="Binneck E."/>
            <person name="de Melo N.F."/>
            <person name="da Silva R.H."/>
            <person name="de Melo A.L.T.M."/>
            <person name="Pandolfi V."/>
            <person name="Bustamante F.O."/>
            <person name="Brasileiro-Vidal A.C."/>
            <person name="Benko-Iseppon A.M."/>
        </authorList>
    </citation>
    <scope>NUCLEOTIDE SEQUENCE [LARGE SCALE GENOMIC DNA]</scope>
    <source>
        <tissue evidence="2">Leaves</tissue>
    </source>
</reference>
<dbReference type="Pfam" id="PF01738">
    <property type="entry name" value="DLH"/>
    <property type="match status" value="1"/>
</dbReference>
<gene>
    <name evidence="2" type="ORF">PIB30_029453</name>
</gene>
<keyword evidence="3" id="KW-1185">Reference proteome</keyword>
<evidence type="ECO:0000313" key="3">
    <source>
        <dbReference type="Proteomes" id="UP001341840"/>
    </source>
</evidence>
<evidence type="ECO:0000313" key="2">
    <source>
        <dbReference type="EMBL" id="MED6206718.1"/>
    </source>
</evidence>
<dbReference type="InterPro" id="IPR002925">
    <property type="entry name" value="Dienelactn_hydro"/>
</dbReference>
<dbReference type="PANTHER" id="PTHR17630">
    <property type="entry name" value="DIENELACTONE HYDROLASE"/>
    <property type="match status" value="1"/>
</dbReference>
<name>A0ABU6YD47_9FABA</name>
<sequence length="238" mass="25787">MAESQCIQSPTITSLIPTVGTLQELGGLTCYITGPHHSKRALIFVSTVMGFEVPSLRELADKVAAAGFLVVVPDLLYGDYFSFDPEFDREGWLKKHGEAKGCEDTKPIIAALKSKGVTAIGAAGFCWGGGVVTKLAGSSDIQAAIALHPARITHDDIKDVKVPIAFLGAEADQYLPPEQLNELGEKLASKAEFESYVKIYPGVGHGWTLKYNVEDESAVKSAQEAHQEMLDWFTKYIN</sequence>
<dbReference type="PANTHER" id="PTHR17630:SF52">
    <property type="entry name" value="ENDO-1,3-1,4-BETA-D-GLUCANASE-LIKE PROTEIN"/>
    <property type="match status" value="1"/>
</dbReference>
<feature type="domain" description="Dienelactone hydrolase" evidence="1">
    <location>
        <begin position="30"/>
        <end position="236"/>
    </location>
</feature>
<organism evidence="2 3">
    <name type="scientific">Stylosanthes scabra</name>
    <dbReference type="NCBI Taxonomy" id="79078"/>
    <lineage>
        <taxon>Eukaryota</taxon>
        <taxon>Viridiplantae</taxon>
        <taxon>Streptophyta</taxon>
        <taxon>Embryophyta</taxon>
        <taxon>Tracheophyta</taxon>
        <taxon>Spermatophyta</taxon>
        <taxon>Magnoliopsida</taxon>
        <taxon>eudicotyledons</taxon>
        <taxon>Gunneridae</taxon>
        <taxon>Pentapetalae</taxon>
        <taxon>rosids</taxon>
        <taxon>fabids</taxon>
        <taxon>Fabales</taxon>
        <taxon>Fabaceae</taxon>
        <taxon>Papilionoideae</taxon>
        <taxon>50 kb inversion clade</taxon>
        <taxon>dalbergioids sensu lato</taxon>
        <taxon>Dalbergieae</taxon>
        <taxon>Pterocarpus clade</taxon>
        <taxon>Stylosanthes</taxon>
    </lineage>
</organism>
<accession>A0ABU6YD47</accession>
<dbReference type="SUPFAM" id="SSF53474">
    <property type="entry name" value="alpha/beta-Hydrolases"/>
    <property type="match status" value="1"/>
</dbReference>
<protein>
    <recommendedName>
        <fullName evidence="1">Dienelactone hydrolase domain-containing protein</fullName>
    </recommendedName>
</protein>
<proteinExistence type="predicted"/>
<dbReference type="Proteomes" id="UP001341840">
    <property type="component" value="Unassembled WGS sequence"/>
</dbReference>
<comment type="caution">
    <text evidence="2">The sequence shown here is derived from an EMBL/GenBank/DDBJ whole genome shotgun (WGS) entry which is preliminary data.</text>
</comment>
<dbReference type="EMBL" id="JASCZI010241775">
    <property type="protein sequence ID" value="MED6206718.1"/>
    <property type="molecule type" value="Genomic_DNA"/>
</dbReference>
<evidence type="ECO:0000259" key="1">
    <source>
        <dbReference type="Pfam" id="PF01738"/>
    </source>
</evidence>